<evidence type="ECO:0000313" key="3">
    <source>
        <dbReference type="Proteomes" id="UP000235023"/>
    </source>
</evidence>
<feature type="region of interest" description="Disordered" evidence="1">
    <location>
        <begin position="169"/>
        <end position="199"/>
    </location>
</feature>
<gene>
    <name evidence="2" type="ORF">BDW42DRAFT_80312</name>
</gene>
<evidence type="ECO:0000313" key="2">
    <source>
        <dbReference type="EMBL" id="PLN82393.1"/>
    </source>
</evidence>
<proteinExistence type="predicted"/>
<feature type="compositionally biased region" description="Basic and acidic residues" evidence="1">
    <location>
        <begin position="184"/>
        <end position="195"/>
    </location>
</feature>
<dbReference type="AlphaFoldDB" id="A0A2J5HYJ3"/>
<organism evidence="2 3">
    <name type="scientific">Aspergillus taichungensis</name>
    <dbReference type="NCBI Taxonomy" id="482145"/>
    <lineage>
        <taxon>Eukaryota</taxon>
        <taxon>Fungi</taxon>
        <taxon>Dikarya</taxon>
        <taxon>Ascomycota</taxon>
        <taxon>Pezizomycotina</taxon>
        <taxon>Eurotiomycetes</taxon>
        <taxon>Eurotiomycetidae</taxon>
        <taxon>Eurotiales</taxon>
        <taxon>Aspergillaceae</taxon>
        <taxon>Aspergillus</taxon>
        <taxon>Aspergillus subgen. Circumdati</taxon>
    </lineage>
</organism>
<reference evidence="3" key="1">
    <citation type="submission" date="2017-12" db="EMBL/GenBank/DDBJ databases">
        <authorList>
            <consortium name="DOE Joint Genome Institute"/>
            <person name="Mondo S.J."/>
            <person name="Kjaerbolling I."/>
            <person name="Vesth T.C."/>
            <person name="Frisvad J.C."/>
            <person name="Nybo J.L."/>
            <person name="Theobald S."/>
            <person name="Kuo A."/>
            <person name="Bowyer P."/>
            <person name="Matsuda Y."/>
            <person name="Lyhne E.K."/>
            <person name="Kogle M.E."/>
            <person name="Clum A."/>
            <person name="Lipzen A."/>
            <person name="Salamov A."/>
            <person name="Ngan C.Y."/>
            <person name="Daum C."/>
            <person name="Chiniquy J."/>
            <person name="Barry K."/>
            <person name="LaButti K."/>
            <person name="Haridas S."/>
            <person name="Simmons B.A."/>
            <person name="Magnuson J.K."/>
            <person name="Mortensen U.H."/>
            <person name="Larsen T.O."/>
            <person name="Grigoriev I.V."/>
            <person name="Baker S.E."/>
            <person name="Andersen M.R."/>
            <person name="Nordberg H.P."/>
            <person name="Cantor M.N."/>
            <person name="Hua S.X."/>
        </authorList>
    </citation>
    <scope>NUCLEOTIDE SEQUENCE [LARGE SCALE GENOMIC DNA]</scope>
    <source>
        <strain evidence="3">IBT 19404</strain>
    </source>
</reference>
<dbReference type="EMBL" id="KZ559527">
    <property type="protein sequence ID" value="PLN82393.1"/>
    <property type="molecule type" value="Genomic_DNA"/>
</dbReference>
<feature type="compositionally biased region" description="Polar residues" evidence="1">
    <location>
        <begin position="169"/>
        <end position="179"/>
    </location>
</feature>
<sequence length="233" mass="26482">MTSPWLPVLHSVPHDWCRTSDRTPLSGLIGAINQWSRFPLPSCHPDQRWEIVGDISWLRDELEVRIGTNWVEDRQGSEDTQSNPDRARSWVNLPPVGSHPLENKDESGDDDSETLEAVLSTTQRNLREFAGKICLNGRRPSRSWITPWTAHAMEPTNLRRALPSSSQNWANRSFGSHNYTAGVDRVDRPSPRDDYVGATDPRQMTDLRFTMHVRETWIEVGNPADHGRDILGA</sequence>
<name>A0A2J5HYJ3_9EURO</name>
<accession>A0A2J5HYJ3</accession>
<dbReference type="Proteomes" id="UP000235023">
    <property type="component" value="Unassembled WGS sequence"/>
</dbReference>
<protein>
    <submittedName>
        <fullName evidence="2">Uncharacterized protein</fullName>
    </submittedName>
</protein>
<feature type="region of interest" description="Disordered" evidence="1">
    <location>
        <begin position="73"/>
        <end position="113"/>
    </location>
</feature>
<keyword evidence="3" id="KW-1185">Reference proteome</keyword>
<evidence type="ECO:0000256" key="1">
    <source>
        <dbReference type="SAM" id="MobiDB-lite"/>
    </source>
</evidence>